<feature type="domain" description="N-acetyltransferase" evidence="3">
    <location>
        <begin position="20"/>
        <end position="205"/>
    </location>
</feature>
<reference evidence="4 5" key="1">
    <citation type="submission" date="2018-05" db="EMBL/GenBank/DDBJ databases">
        <title>Brachybacterium sp. M1HQ-2T, whole genome shotgun sequence.</title>
        <authorList>
            <person name="Tuo L."/>
        </authorList>
    </citation>
    <scope>NUCLEOTIDE SEQUENCE [LARGE SCALE GENOMIC DNA]</scope>
    <source>
        <strain evidence="4 5">M1HQ-2</strain>
    </source>
</reference>
<dbReference type="EMBL" id="QFKX01000005">
    <property type="protein sequence ID" value="PWH05418.1"/>
    <property type="molecule type" value="Genomic_DNA"/>
</dbReference>
<evidence type="ECO:0000256" key="2">
    <source>
        <dbReference type="ARBA" id="ARBA00023315"/>
    </source>
</evidence>
<evidence type="ECO:0000256" key="1">
    <source>
        <dbReference type="ARBA" id="ARBA00022679"/>
    </source>
</evidence>
<organism evidence="4 5">
    <name type="scientific">Brachybacterium endophyticum</name>
    <dbReference type="NCBI Taxonomy" id="2182385"/>
    <lineage>
        <taxon>Bacteria</taxon>
        <taxon>Bacillati</taxon>
        <taxon>Actinomycetota</taxon>
        <taxon>Actinomycetes</taxon>
        <taxon>Micrococcales</taxon>
        <taxon>Dermabacteraceae</taxon>
        <taxon>Brachybacterium</taxon>
    </lineage>
</organism>
<protein>
    <submittedName>
        <fullName evidence="4">GNAT family N-acetyltransferase</fullName>
    </submittedName>
</protein>
<dbReference type="InterPro" id="IPR016181">
    <property type="entry name" value="Acyl_CoA_acyltransferase"/>
</dbReference>
<accession>A0A2U2RHU4</accession>
<evidence type="ECO:0000259" key="3">
    <source>
        <dbReference type="PROSITE" id="PS51186"/>
    </source>
</evidence>
<name>A0A2U2RHU4_9MICO</name>
<dbReference type="Proteomes" id="UP000245590">
    <property type="component" value="Unassembled WGS sequence"/>
</dbReference>
<dbReference type="PANTHER" id="PTHR43877">
    <property type="entry name" value="AMINOALKYLPHOSPHONATE N-ACETYLTRANSFERASE-RELATED-RELATED"/>
    <property type="match status" value="1"/>
</dbReference>
<dbReference type="SUPFAM" id="SSF55729">
    <property type="entry name" value="Acyl-CoA N-acyltransferases (Nat)"/>
    <property type="match status" value="1"/>
</dbReference>
<dbReference type="CDD" id="cd04301">
    <property type="entry name" value="NAT_SF"/>
    <property type="match status" value="1"/>
</dbReference>
<dbReference type="InterPro" id="IPR050832">
    <property type="entry name" value="Bact_Acetyltransf"/>
</dbReference>
<evidence type="ECO:0000313" key="5">
    <source>
        <dbReference type="Proteomes" id="UP000245590"/>
    </source>
</evidence>
<dbReference type="AlphaFoldDB" id="A0A2U2RHU4"/>
<keyword evidence="5" id="KW-1185">Reference proteome</keyword>
<gene>
    <name evidence="4" type="ORF">DEO23_12605</name>
</gene>
<comment type="caution">
    <text evidence="4">The sequence shown here is derived from an EMBL/GenBank/DDBJ whole genome shotgun (WGS) entry which is preliminary data.</text>
</comment>
<dbReference type="PROSITE" id="PS51186">
    <property type="entry name" value="GNAT"/>
    <property type="match status" value="1"/>
</dbReference>
<sequence length="215" mass="23398">MRRGRSAPGRPRVCRVDPTITLREATPSDLPPLEEIEAAGDALFVELFGPDPFGPEPREAGEDRATQPGVVIVAVETGTVDGGRSGERVVGFAHVLEAGAEDGEGRGAEGEAHLEQLAVLPSHARRGIGSRLVEACCAWARRRGHRRITLRTYADVPWNAPFYERCGFREVPPIDTPFHRRLVEAEQAVGLDRHGRRVVMARGLDGDTGRQDDGV</sequence>
<dbReference type="GO" id="GO:0016747">
    <property type="term" value="F:acyltransferase activity, transferring groups other than amino-acyl groups"/>
    <property type="evidence" value="ECO:0007669"/>
    <property type="project" value="InterPro"/>
</dbReference>
<dbReference type="OrthoDB" id="572496at2"/>
<keyword evidence="2" id="KW-0012">Acyltransferase</keyword>
<proteinExistence type="predicted"/>
<keyword evidence="1 4" id="KW-0808">Transferase</keyword>
<dbReference type="Gene3D" id="3.40.630.30">
    <property type="match status" value="1"/>
</dbReference>
<evidence type="ECO:0000313" key="4">
    <source>
        <dbReference type="EMBL" id="PWH05418.1"/>
    </source>
</evidence>
<dbReference type="Pfam" id="PF00583">
    <property type="entry name" value="Acetyltransf_1"/>
    <property type="match status" value="1"/>
</dbReference>
<dbReference type="InterPro" id="IPR000182">
    <property type="entry name" value="GNAT_dom"/>
</dbReference>